<organism evidence="2 3">
    <name type="scientific">Mucilaginibacter pallidiroseus</name>
    <dbReference type="NCBI Taxonomy" id="2599295"/>
    <lineage>
        <taxon>Bacteria</taxon>
        <taxon>Pseudomonadati</taxon>
        <taxon>Bacteroidota</taxon>
        <taxon>Sphingobacteriia</taxon>
        <taxon>Sphingobacteriales</taxon>
        <taxon>Sphingobacteriaceae</taxon>
        <taxon>Mucilaginibacter</taxon>
    </lineage>
</organism>
<dbReference type="Proteomes" id="UP000320042">
    <property type="component" value="Unassembled WGS sequence"/>
</dbReference>
<dbReference type="PANTHER" id="PTHR21366">
    <property type="entry name" value="GLYOXALASE FAMILY PROTEIN"/>
    <property type="match status" value="1"/>
</dbReference>
<dbReference type="InterPro" id="IPR050383">
    <property type="entry name" value="GlyoxalaseI/FosfomycinResist"/>
</dbReference>
<evidence type="ECO:0000313" key="2">
    <source>
        <dbReference type="EMBL" id="TWR29689.1"/>
    </source>
</evidence>
<keyword evidence="3" id="KW-1185">Reference proteome</keyword>
<reference evidence="2 3" key="1">
    <citation type="submission" date="2019-07" db="EMBL/GenBank/DDBJ databases">
        <authorList>
            <person name="Kim J."/>
        </authorList>
    </citation>
    <scope>NUCLEOTIDE SEQUENCE [LARGE SCALE GENOMIC DNA]</scope>
    <source>
        <strain evidence="3">dk17</strain>
    </source>
</reference>
<name>A0A563UEK0_9SPHI</name>
<dbReference type="Gene3D" id="3.10.180.10">
    <property type="entry name" value="2,3-Dihydroxybiphenyl 1,2-Dioxygenase, domain 1"/>
    <property type="match status" value="1"/>
</dbReference>
<gene>
    <name evidence="2" type="ORF">FPZ43_07455</name>
</gene>
<accession>A0A563UEK0</accession>
<dbReference type="PROSITE" id="PS51819">
    <property type="entry name" value="VOC"/>
    <property type="match status" value="1"/>
</dbReference>
<dbReference type="InterPro" id="IPR004360">
    <property type="entry name" value="Glyas_Fos-R_dOase_dom"/>
</dbReference>
<evidence type="ECO:0000313" key="3">
    <source>
        <dbReference type="Proteomes" id="UP000320042"/>
    </source>
</evidence>
<evidence type="ECO:0000259" key="1">
    <source>
        <dbReference type="PROSITE" id="PS51819"/>
    </source>
</evidence>
<dbReference type="InterPro" id="IPR037523">
    <property type="entry name" value="VOC_core"/>
</dbReference>
<dbReference type="AlphaFoldDB" id="A0A563UEK0"/>
<sequence length="121" mass="13730">MIRPKRVDHFHICVPAEKLEEALAFYTEILGFNVAERPNHLFGHPGHWLTAGEIELHLGVEDPLPVTIRHTALVVDYVDEAFNILSNTGGVTIIDEVPIPGRKRFAFLDPFGNRMELLQYD</sequence>
<dbReference type="RefSeq" id="WP_146381244.1">
    <property type="nucleotide sequence ID" value="NZ_VOEJ01000003.1"/>
</dbReference>
<dbReference type="InterPro" id="IPR029068">
    <property type="entry name" value="Glyas_Bleomycin-R_OHBP_Dase"/>
</dbReference>
<dbReference type="OrthoDB" id="9813630at2"/>
<proteinExistence type="predicted"/>
<comment type="caution">
    <text evidence="2">The sequence shown here is derived from an EMBL/GenBank/DDBJ whole genome shotgun (WGS) entry which is preliminary data.</text>
</comment>
<dbReference type="EMBL" id="VOEJ01000003">
    <property type="protein sequence ID" value="TWR29689.1"/>
    <property type="molecule type" value="Genomic_DNA"/>
</dbReference>
<dbReference type="Pfam" id="PF00903">
    <property type="entry name" value="Glyoxalase"/>
    <property type="match status" value="1"/>
</dbReference>
<feature type="domain" description="VOC" evidence="1">
    <location>
        <begin position="6"/>
        <end position="120"/>
    </location>
</feature>
<protein>
    <submittedName>
        <fullName evidence="2">Glyoxalase</fullName>
    </submittedName>
</protein>
<dbReference type="SUPFAM" id="SSF54593">
    <property type="entry name" value="Glyoxalase/Bleomycin resistance protein/Dihydroxybiphenyl dioxygenase"/>
    <property type="match status" value="1"/>
</dbReference>